<dbReference type="PANTHER" id="PTHR23503">
    <property type="entry name" value="SOLUTE CARRIER FAMILY 2"/>
    <property type="match status" value="1"/>
</dbReference>
<evidence type="ECO:0000256" key="2">
    <source>
        <dbReference type="ARBA" id="ARBA00022448"/>
    </source>
</evidence>
<dbReference type="WBParaSite" id="TREG1_75460.1">
    <property type="protein sequence ID" value="TREG1_75460.1"/>
    <property type="gene ID" value="TREG1_75460"/>
</dbReference>
<protein>
    <recommendedName>
        <fullName evidence="10">Major facilitator superfamily (MFS) profile domain-containing protein</fullName>
    </recommendedName>
</protein>
<dbReference type="AlphaFoldDB" id="A0AA85K9E5"/>
<name>A0AA85K9E5_TRIRE</name>
<dbReference type="Proteomes" id="UP000050795">
    <property type="component" value="Unassembled WGS sequence"/>
</dbReference>
<comment type="subcellular location">
    <subcellularLocation>
        <location evidence="1">Cell membrane</location>
        <topology evidence="1">Multi-pass membrane protein</topology>
    </subcellularLocation>
</comment>
<organism evidence="11 12">
    <name type="scientific">Trichobilharzia regenti</name>
    <name type="common">Nasal bird schistosome</name>
    <dbReference type="NCBI Taxonomy" id="157069"/>
    <lineage>
        <taxon>Eukaryota</taxon>
        <taxon>Metazoa</taxon>
        <taxon>Spiralia</taxon>
        <taxon>Lophotrochozoa</taxon>
        <taxon>Platyhelminthes</taxon>
        <taxon>Trematoda</taxon>
        <taxon>Digenea</taxon>
        <taxon>Strigeidida</taxon>
        <taxon>Schistosomatoidea</taxon>
        <taxon>Schistosomatidae</taxon>
        <taxon>Trichobilharzia</taxon>
    </lineage>
</organism>
<evidence type="ECO:0000256" key="7">
    <source>
        <dbReference type="RuleBase" id="RU003346"/>
    </source>
</evidence>
<evidence type="ECO:0000256" key="5">
    <source>
        <dbReference type="ARBA" id="ARBA00022989"/>
    </source>
</evidence>
<feature type="domain" description="Major facilitator superfamily (MFS) profile" evidence="10">
    <location>
        <begin position="16"/>
        <end position="456"/>
    </location>
</feature>
<dbReference type="FunFam" id="1.20.1250.20:FF:001511">
    <property type="entry name" value="Solute carrier family 2, facilitated glucose transporter member 5"/>
    <property type="match status" value="1"/>
</dbReference>
<evidence type="ECO:0000313" key="11">
    <source>
        <dbReference type="Proteomes" id="UP000050795"/>
    </source>
</evidence>
<dbReference type="GO" id="GO:0005353">
    <property type="term" value="F:fructose transmembrane transporter activity"/>
    <property type="evidence" value="ECO:0007669"/>
    <property type="project" value="UniProtKB-ARBA"/>
</dbReference>
<evidence type="ECO:0000259" key="10">
    <source>
        <dbReference type="PROSITE" id="PS50850"/>
    </source>
</evidence>
<dbReference type="InterPro" id="IPR005829">
    <property type="entry name" value="Sugar_transporter_CS"/>
</dbReference>
<feature type="transmembrane region" description="Helical" evidence="9">
    <location>
        <begin position="149"/>
        <end position="172"/>
    </location>
</feature>
<dbReference type="GO" id="GO:0005886">
    <property type="term" value="C:plasma membrane"/>
    <property type="evidence" value="ECO:0007669"/>
    <property type="project" value="UniProtKB-SubCell"/>
</dbReference>
<evidence type="ECO:0000256" key="9">
    <source>
        <dbReference type="SAM" id="Phobius"/>
    </source>
</evidence>
<evidence type="ECO:0000256" key="4">
    <source>
        <dbReference type="ARBA" id="ARBA00022692"/>
    </source>
</evidence>
<feature type="transmembrane region" description="Helical" evidence="9">
    <location>
        <begin position="116"/>
        <end position="137"/>
    </location>
</feature>
<evidence type="ECO:0000256" key="1">
    <source>
        <dbReference type="ARBA" id="ARBA00004651"/>
    </source>
</evidence>
<dbReference type="PANTHER" id="PTHR23503:SF8">
    <property type="entry name" value="FACILITATED GLUCOSE TRANSPORTER PROTEIN 1"/>
    <property type="match status" value="1"/>
</dbReference>
<keyword evidence="11" id="KW-1185">Reference proteome</keyword>
<keyword evidence="2 7" id="KW-0813">Transport</keyword>
<dbReference type="InterPro" id="IPR020846">
    <property type="entry name" value="MFS_dom"/>
</dbReference>
<dbReference type="InterPro" id="IPR003663">
    <property type="entry name" value="Sugar/inositol_transpt"/>
</dbReference>
<evidence type="ECO:0000313" key="12">
    <source>
        <dbReference type="WBParaSite" id="TREG1_75460.1"/>
    </source>
</evidence>
<feature type="transmembrane region" description="Helical" evidence="9">
    <location>
        <begin position="57"/>
        <end position="80"/>
    </location>
</feature>
<evidence type="ECO:0000256" key="3">
    <source>
        <dbReference type="ARBA" id="ARBA00022475"/>
    </source>
</evidence>
<dbReference type="PRINTS" id="PR00171">
    <property type="entry name" value="SUGRTRNSPORT"/>
</dbReference>
<dbReference type="Gene3D" id="1.20.1250.20">
    <property type="entry name" value="MFS general substrate transporter like domains"/>
    <property type="match status" value="1"/>
</dbReference>
<feature type="region of interest" description="Disordered" evidence="8">
    <location>
        <begin position="478"/>
        <end position="501"/>
    </location>
</feature>
<dbReference type="PROSITE" id="PS50850">
    <property type="entry name" value="MFS"/>
    <property type="match status" value="1"/>
</dbReference>
<feature type="transmembrane region" description="Helical" evidence="9">
    <location>
        <begin position="364"/>
        <end position="389"/>
    </location>
</feature>
<keyword evidence="6 9" id="KW-0472">Membrane</keyword>
<accession>A0AA85K9E5</accession>
<keyword evidence="3" id="KW-1003">Cell membrane</keyword>
<evidence type="ECO:0000256" key="6">
    <source>
        <dbReference type="ARBA" id="ARBA00023136"/>
    </source>
</evidence>
<feature type="transmembrane region" description="Helical" evidence="9">
    <location>
        <begin position="178"/>
        <end position="200"/>
    </location>
</feature>
<reference evidence="11" key="1">
    <citation type="submission" date="2022-06" db="EMBL/GenBank/DDBJ databases">
        <authorList>
            <person name="Berger JAMES D."/>
            <person name="Berger JAMES D."/>
        </authorList>
    </citation>
    <scope>NUCLEOTIDE SEQUENCE [LARGE SCALE GENOMIC DNA]</scope>
</reference>
<dbReference type="InterPro" id="IPR005828">
    <property type="entry name" value="MFS_sugar_transport-like"/>
</dbReference>
<dbReference type="InterPro" id="IPR036259">
    <property type="entry name" value="MFS_trans_sf"/>
</dbReference>
<dbReference type="PROSITE" id="PS00216">
    <property type="entry name" value="SUGAR_TRANSPORT_1"/>
    <property type="match status" value="1"/>
</dbReference>
<dbReference type="Pfam" id="PF00083">
    <property type="entry name" value="Sugar_tr"/>
    <property type="match status" value="1"/>
</dbReference>
<reference evidence="12" key="2">
    <citation type="submission" date="2023-11" db="UniProtKB">
        <authorList>
            <consortium name="WormBaseParasite"/>
        </authorList>
    </citation>
    <scope>IDENTIFICATION</scope>
</reference>
<dbReference type="NCBIfam" id="TIGR00879">
    <property type="entry name" value="SP"/>
    <property type="match status" value="1"/>
</dbReference>
<feature type="transmembrane region" description="Helical" evidence="9">
    <location>
        <begin position="332"/>
        <end position="352"/>
    </location>
</feature>
<evidence type="ECO:0000256" key="8">
    <source>
        <dbReference type="SAM" id="MobiDB-lite"/>
    </source>
</evidence>
<proteinExistence type="inferred from homology"/>
<dbReference type="InterPro" id="IPR045263">
    <property type="entry name" value="GLUT"/>
</dbReference>
<dbReference type="SUPFAM" id="SSF103473">
    <property type="entry name" value="MFS general substrate transporter"/>
    <property type="match status" value="1"/>
</dbReference>
<feature type="compositionally biased region" description="Low complexity" evidence="8">
    <location>
        <begin position="478"/>
        <end position="498"/>
    </location>
</feature>
<keyword evidence="4 9" id="KW-0812">Transmembrane</keyword>
<feature type="transmembrane region" description="Helical" evidence="9">
    <location>
        <begin position="300"/>
        <end position="320"/>
    </location>
</feature>
<feature type="transmembrane region" description="Helical" evidence="9">
    <location>
        <begin position="89"/>
        <end position="110"/>
    </location>
</feature>
<feature type="transmembrane region" description="Helical" evidence="9">
    <location>
        <begin position="432"/>
        <end position="451"/>
    </location>
</feature>
<dbReference type="GO" id="GO:1990539">
    <property type="term" value="P:fructose import across plasma membrane"/>
    <property type="evidence" value="ECO:0007669"/>
    <property type="project" value="UniProtKB-ARBA"/>
</dbReference>
<keyword evidence="5 9" id="KW-1133">Transmembrane helix</keyword>
<dbReference type="PROSITE" id="PS00217">
    <property type="entry name" value="SUGAR_TRANSPORT_2"/>
    <property type="match status" value="1"/>
</dbReference>
<sequence>MNFEKYGLTSTLMLTVFTTCFGSSFQIGYNLAILNQPAKNIEAFLKDTMPNNDPQQIYVIATAIFVVAAAMGSFSCGWIADGIGRRNGLLINHFFAITGGILIGPCVVLKQPILLLIGRVVIGINCGITIGVASLYLTEVAPRDLRGGIGACHQLAVTIGIAFAYLITLSHFLNRESLWPIAAALGAVPAAISLILLPMCPESPRFLFLKKHKENEARNAFIKLNIQENVDTFLSELQKENEFAKSQPAFKFQQLFVQKDLRVPIVIACLIQVMQQLSGINAVISYSSKMLTMAKVPPDSLEYCVFGIGIFNVIVTIAALPLLERAGRRTLLLWPSLILAISLLILTLTVNLSEKISGKMQDVMAILSIVFIFVYIFGFALGLGPVPGLIVSEIFRQGPRAAAYSLSQTIQWLSNLLVLFSTPNLMDAIEGYTFLIFLVIVVACWIFFFLYMPETKNRTFDDIAEDLSHWHAVSFRSNKNTSNSNSNSNSNNNPNQNSDLIFTRNKNLSNSQSLFRVSRHRREDQVIYS</sequence>
<comment type="similarity">
    <text evidence="7">Belongs to the major facilitator superfamily. Sugar transporter (TC 2.A.1.1) family.</text>
</comment>